<gene>
    <name evidence="1" type="ORF">LCGC14_1902390</name>
</gene>
<accession>A0A0F9IU95</accession>
<reference evidence="1" key="1">
    <citation type="journal article" date="2015" name="Nature">
        <title>Complex archaea that bridge the gap between prokaryotes and eukaryotes.</title>
        <authorList>
            <person name="Spang A."/>
            <person name="Saw J.H."/>
            <person name="Jorgensen S.L."/>
            <person name="Zaremba-Niedzwiedzka K."/>
            <person name="Martijn J."/>
            <person name="Lind A.E."/>
            <person name="van Eijk R."/>
            <person name="Schleper C."/>
            <person name="Guy L."/>
            <person name="Ettema T.J."/>
        </authorList>
    </citation>
    <scope>NUCLEOTIDE SEQUENCE</scope>
</reference>
<proteinExistence type="predicted"/>
<evidence type="ECO:0000313" key="1">
    <source>
        <dbReference type="EMBL" id="KKL90672.1"/>
    </source>
</evidence>
<organism evidence="1">
    <name type="scientific">marine sediment metagenome</name>
    <dbReference type="NCBI Taxonomy" id="412755"/>
    <lineage>
        <taxon>unclassified sequences</taxon>
        <taxon>metagenomes</taxon>
        <taxon>ecological metagenomes</taxon>
    </lineage>
</organism>
<name>A0A0F9IU95_9ZZZZ</name>
<sequence length="102" mass="12355">MTRTARIERYPLVYHIASPPRYLPALWAAWSDKTGHPIVLTTRRQTCERLARRLHYEPRLWLRYGDKGRDRIKPLIRWAFWRILLWARENLTNASSKQETQL</sequence>
<comment type="caution">
    <text evidence="1">The sequence shown here is derived from an EMBL/GenBank/DDBJ whole genome shotgun (WGS) entry which is preliminary data.</text>
</comment>
<dbReference type="AlphaFoldDB" id="A0A0F9IU95"/>
<dbReference type="EMBL" id="LAZR01019950">
    <property type="protein sequence ID" value="KKL90672.1"/>
    <property type="molecule type" value="Genomic_DNA"/>
</dbReference>
<protein>
    <submittedName>
        <fullName evidence="1">Uncharacterized protein</fullName>
    </submittedName>
</protein>